<evidence type="ECO:0000313" key="2">
    <source>
        <dbReference type="EMBL" id="MEK8032572.1"/>
    </source>
</evidence>
<keyword evidence="1" id="KW-0812">Transmembrane</keyword>
<organism evidence="2 3">
    <name type="scientific">Ideonella lacteola</name>
    <dbReference type="NCBI Taxonomy" id="2984193"/>
    <lineage>
        <taxon>Bacteria</taxon>
        <taxon>Pseudomonadati</taxon>
        <taxon>Pseudomonadota</taxon>
        <taxon>Betaproteobacteria</taxon>
        <taxon>Burkholderiales</taxon>
        <taxon>Sphaerotilaceae</taxon>
        <taxon>Ideonella</taxon>
    </lineage>
</organism>
<feature type="transmembrane region" description="Helical" evidence="1">
    <location>
        <begin position="78"/>
        <end position="101"/>
    </location>
</feature>
<keyword evidence="3" id="KW-1185">Reference proteome</keyword>
<evidence type="ECO:0000256" key="1">
    <source>
        <dbReference type="SAM" id="Phobius"/>
    </source>
</evidence>
<protein>
    <submittedName>
        <fullName evidence="2">Uncharacterized protein</fullName>
    </submittedName>
</protein>
<feature type="transmembrane region" description="Helical" evidence="1">
    <location>
        <begin position="107"/>
        <end position="126"/>
    </location>
</feature>
<keyword evidence="1" id="KW-1133">Transmembrane helix</keyword>
<proteinExistence type="predicted"/>
<name>A0ABU9BRI3_9BURK</name>
<accession>A0ABU9BRI3</accession>
<dbReference type="EMBL" id="JBBUTG010000011">
    <property type="protein sequence ID" value="MEK8032572.1"/>
    <property type="molecule type" value="Genomic_DNA"/>
</dbReference>
<sequence length="247" mass="26184">MQTPSPPASEAASATALIESLATRLPPPDQRCVMHSELGSPDPADLQRLLSQDQPVIANYTHFWLQGLERHGDFFVTWMYGALAGLLGLMIIGGMLGLVGGGSAGEAIGLFGLSGLVGLGVALRYAQALPPMKEHNLLLLDGASRTWIYACAVRNDQPTETLVQVPFDRLAVTIHWGQIADHSPSFLSVILGAQSRPGEAAHKGPGLTLATVDHSYPAPLPAALEQKAKSLALVLGAQYLGLQPWED</sequence>
<keyword evidence="1" id="KW-0472">Membrane</keyword>
<reference evidence="2 3" key="1">
    <citation type="submission" date="2024-04" db="EMBL/GenBank/DDBJ databases">
        <title>Novel species of the genus Ideonella isolated from streams.</title>
        <authorList>
            <person name="Lu H."/>
        </authorList>
    </citation>
    <scope>NUCLEOTIDE SEQUENCE [LARGE SCALE GENOMIC DNA]</scope>
    <source>
        <strain evidence="2 3">DXS29W</strain>
    </source>
</reference>
<gene>
    <name evidence="2" type="ORF">AACH06_17260</name>
</gene>
<comment type="caution">
    <text evidence="2">The sequence shown here is derived from an EMBL/GenBank/DDBJ whole genome shotgun (WGS) entry which is preliminary data.</text>
</comment>
<dbReference type="Proteomes" id="UP001371218">
    <property type="component" value="Unassembled WGS sequence"/>
</dbReference>
<dbReference type="RefSeq" id="WP_341426995.1">
    <property type="nucleotide sequence ID" value="NZ_JBBUTG010000011.1"/>
</dbReference>
<evidence type="ECO:0000313" key="3">
    <source>
        <dbReference type="Proteomes" id="UP001371218"/>
    </source>
</evidence>